<dbReference type="GO" id="GO:0016020">
    <property type="term" value="C:membrane"/>
    <property type="evidence" value="ECO:0007669"/>
    <property type="project" value="UniProtKB-SubCell"/>
</dbReference>
<evidence type="ECO:0000256" key="9">
    <source>
        <dbReference type="SAM" id="Phobius"/>
    </source>
</evidence>
<evidence type="ECO:0008006" key="12">
    <source>
        <dbReference type="Google" id="ProtNLM"/>
    </source>
</evidence>
<comment type="similarity">
    <text evidence="8">Belongs to the major facilitator superfamily. Phosphate:H(+) symporter (TC 2.A.1.9) family.</text>
</comment>
<evidence type="ECO:0000256" key="8">
    <source>
        <dbReference type="ARBA" id="ARBA00044504"/>
    </source>
</evidence>
<comment type="similarity">
    <text evidence="2">Belongs to the major facilitator superfamily. Proton-dependent oligopeptide transporter (POT/PTR) (TC 2.A.17) family.</text>
</comment>
<feature type="transmembrane region" description="Helical" evidence="9">
    <location>
        <begin position="263"/>
        <end position="282"/>
    </location>
</feature>
<dbReference type="InterPro" id="IPR036259">
    <property type="entry name" value="MFS_trans_sf"/>
</dbReference>
<dbReference type="SUPFAM" id="SSF103473">
    <property type="entry name" value="MFS general substrate transporter"/>
    <property type="match status" value="1"/>
</dbReference>
<comment type="subcellular location">
    <subcellularLocation>
        <location evidence="1">Membrane</location>
        <topology evidence="1">Multi-pass membrane protein</topology>
    </subcellularLocation>
</comment>
<feature type="transmembrane region" description="Helical" evidence="9">
    <location>
        <begin position="62"/>
        <end position="82"/>
    </location>
</feature>
<dbReference type="GO" id="GO:0071916">
    <property type="term" value="F:dipeptide transmembrane transporter activity"/>
    <property type="evidence" value="ECO:0007669"/>
    <property type="project" value="InterPro"/>
</dbReference>
<evidence type="ECO:0000256" key="7">
    <source>
        <dbReference type="ARBA" id="ARBA00023136"/>
    </source>
</evidence>
<dbReference type="InterPro" id="IPR044739">
    <property type="entry name" value="NRT1/PTR"/>
</dbReference>
<dbReference type="InterPro" id="IPR000109">
    <property type="entry name" value="POT_fam"/>
</dbReference>
<feature type="transmembrane region" description="Helical" evidence="9">
    <location>
        <begin position="422"/>
        <end position="445"/>
    </location>
</feature>
<dbReference type="PANTHER" id="PTHR11654">
    <property type="entry name" value="OLIGOPEPTIDE TRANSPORTER-RELATED"/>
    <property type="match status" value="1"/>
</dbReference>
<gene>
    <name evidence="10" type="ORF">RHGRI_011933</name>
</gene>
<dbReference type="Gene3D" id="1.20.1250.20">
    <property type="entry name" value="MFS general substrate transporter like domains"/>
    <property type="match status" value="1"/>
</dbReference>
<keyword evidence="3" id="KW-0813">Transport</keyword>
<dbReference type="Pfam" id="PF00854">
    <property type="entry name" value="PTR2"/>
    <property type="match status" value="1"/>
</dbReference>
<dbReference type="AlphaFoldDB" id="A0AAV6KP08"/>
<dbReference type="GO" id="GO:0042937">
    <property type="term" value="F:tripeptide transmembrane transporter activity"/>
    <property type="evidence" value="ECO:0007669"/>
    <property type="project" value="InterPro"/>
</dbReference>
<evidence type="ECO:0000313" key="11">
    <source>
        <dbReference type="Proteomes" id="UP000823749"/>
    </source>
</evidence>
<proteinExistence type="inferred from homology"/>
<feature type="transmembrane region" description="Helical" evidence="9">
    <location>
        <begin position="179"/>
        <end position="200"/>
    </location>
</feature>
<feature type="transmembrane region" description="Helical" evidence="9">
    <location>
        <begin position="465"/>
        <end position="489"/>
    </location>
</feature>
<keyword evidence="7 9" id="KW-0472">Membrane</keyword>
<sequence>MRVYEAVERMAFYGIASNLIIYLTGKLHQGTVAASNNVTNWVGTIWMTPILGAYVADAHLGHYWTFVIASAIYLLGMLLLTLSVSLPGLRPPHCSDPPNCKKASTIQLAVFYGALYTLAVGIGGTKPNISTIGADQFDDFEPKEKAHKLSFFNWWMFSIYFGTLFAQTILVYIQDNVGWALGYGLPTAGLAVSILIFLAGSPLYRHKAPSGSPFTRMARVIVAALRKFLNKACVETGPTSTPWMLCSVTQVEETKQMLRMIPILMATFVPSTMAAQSGTLFVKQGTTLHRHIGRFEIPPATLTAVETISFLVCIVIYDRYFVEIIKSWTKNPRGITLLQRLGIGLVLHIFVMMIASLIERYRLSVAKNQGIDETGGQVPLSILILLPQYVLMGIADAFILVPKLEFFYDQSPEIMKSLGTSYSMTSIGVGNFISSFLLSMIARITKEHGHHGWILDDLNASHIDYYYAFLALLSFLNLGFFLIMTKFYVYKAEVSNSMEVLRQELKGSSLPSE</sequence>
<dbReference type="EMBL" id="JACTNZ010000004">
    <property type="protein sequence ID" value="KAG5554235.1"/>
    <property type="molecule type" value="Genomic_DNA"/>
</dbReference>
<dbReference type="Proteomes" id="UP000823749">
    <property type="component" value="Chromosome 4"/>
</dbReference>
<evidence type="ECO:0000256" key="3">
    <source>
        <dbReference type="ARBA" id="ARBA00022448"/>
    </source>
</evidence>
<feature type="transmembrane region" description="Helical" evidence="9">
    <location>
        <begin position="378"/>
        <end position="401"/>
    </location>
</feature>
<organism evidence="10 11">
    <name type="scientific">Rhododendron griersonianum</name>
    <dbReference type="NCBI Taxonomy" id="479676"/>
    <lineage>
        <taxon>Eukaryota</taxon>
        <taxon>Viridiplantae</taxon>
        <taxon>Streptophyta</taxon>
        <taxon>Embryophyta</taxon>
        <taxon>Tracheophyta</taxon>
        <taxon>Spermatophyta</taxon>
        <taxon>Magnoliopsida</taxon>
        <taxon>eudicotyledons</taxon>
        <taxon>Gunneridae</taxon>
        <taxon>Pentapetalae</taxon>
        <taxon>asterids</taxon>
        <taxon>Ericales</taxon>
        <taxon>Ericaceae</taxon>
        <taxon>Ericoideae</taxon>
        <taxon>Rhodoreae</taxon>
        <taxon>Rhododendron</taxon>
    </lineage>
</organism>
<protein>
    <recommendedName>
        <fullName evidence="12">Protein NRT1/ PTR FAMILY 5.2-like</fullName>
    </recommendedName>
</protein>
<feature type="transmembrane region" description="Helical" evidence="9">
    <location>
        <begin position="297"/>
        <end position="317"/>
    </location>
</feature>
<dbReference type="FunFam" id="1.20.1250.20:FF:000037">
    <property type="entry name" value="Protein NRT1/ PTR FAMILY 5.2"/>
    <property type="match status" value="1"/>
</dbReference>
<feature type="transmembrane region" description="Helical" evidence="9">
    <location>
        <begin position="152"/>
        <end position="173"/>
    </location>
</feature>
<keyword evidence="11" id="KW-1185">Reference proteome</keyword>
<keyword evidence="5 9" id="KW-0812">Transmembrane</keyword>
<evidence type="ECO:0000256" key="5">
    <source>
        <dbReference type="ARBA" id="ARBA00022692"/>
    </source>
</evidence>
<accession>A0AAV6KP08</accession>
<comment type="caution">
    <text evidence="10">The sequence shown here is derived from an EMBL/GenBank/DDBJ whole genome shotgun (WGS) entry which is preliminary data.</text>
</comment>
<evidence type="ECO:0000256" key="6">
    <source>
        <dbReference type="ARBA" id="ARBA00022989"/>
    </source>
</evidence>
<keyword evidence="4" id="KW-0597">Phosphoprotein</keyword>
<evidence type="ECO:0000313" key="10">
    <source>
        <dbReference type="EMBL" id="KAG5554235.1"/>
    </source>
</evidence>
<evidence type="ECO:0000256" key="4">
    <source>
        <dbReference type="ARBA" id="ARBA00022553"/>
    </source>
</evidence>
<reference evidence="10" key="1">
    <citation type="submission" date="2020-08" db="EMBL/GenBank/DDBJ databases">
        <title>Plant Genome Project.</title>
        <authorList>
            <person name="Zhang R.-G."/>
        </authorList>
    </citation>
    <scope>NUCLEOTIDE SEQUENCE</scope>
    <source>
        <strain evidence="10">WSP0</strain>
        <tissue evidence="10">Leaf</tissue>
    </source>
</reference>
<dbReference type="CDD" id="cd17417">
    <property type="entry name" value="MFS_NPF5"/>
    <property type="match status" value="1"/>
</dbReference>
<feature type="transmembrane region" description="Helical" evidence="9">
    <location>
        <begin position="337"/>
        <end position="358"/>
    </location>
</feature>
<name>A0AAV6KP08_9ERIC</name>
<evidence type="ECO:0000256" key="2">
    <source>
        <dbReference type="ARBA" id="ARBA00005982"/>
    </source>
</evidence>
<evidence type="ECO:0000256" key="1">
    <source>
        <dbReference type="ARBA" id="ARBA00004141"/>
    </source>
</evidence>
<keyword evidence="6 9" id="KW-1133">Transmembrane helix</keyword>